<dbReference type="Proteomes" id="UP000266673">
    <property type="component" value="Unassembled WGS sequence"/>
</dbReference>
<protein>
    <submittedName>
        <fullName evidence="2">Uncharacterized protein</fullName>
    </submittedName>
</protein>
<keyword evidence="3" id="KW-1185">Reference proteome</keyword>
<feature type="signal peptide" evidence="1">
    <location>
        <begin position="1"/>
        <end position="20"/>
    </location>
</feature>
<keyword evidence="1" id="KW-0732">Signal</keyword>
<organism evidence="2 3">
    <name type="scientific">Gigaspora rosea</name>
    <dbReference type="NCBI Taxonomy" id="44941"/>
    <lineage>
        <taxon>Eukaryota</taxon>
        <taxon>Fungi</taxon>
        <taxon>Fungi incertae sedis</taxon>
        <taxon>Mucoromycota</taxon>
        <taxon>Glomeromycotina</taxon>
        <taxon>Glomeromycetes</taxon>
        <taxon>Diversisporales</taxon>
        <taxon>Gigasporaceae</taxon>
        <taxon>Gigaspora</taxon>
    </lineage>
</organism>
<feature type="chain" id="PRO_5017445245" evidence="1">
    <location>
        <begin position="21"/>
        <end position="101"/>
    </location>
</feature>
<name>A0A397V1X3_9GLOM</name>
<accession>A0A397V1X3</accession>
<dbReference type="EMBL" id="QKWP01000933">
    <property type="protein sequence ID" value="RIB13326.1"/>
    <property type="molecule type" value="Genomic_DNA"/>
</dbReference>
<sequence>MLFLHLITLTTIILATTVWAFSSEDKPHLIRGYKVDFISQNKNIYNNRTEMKNDIFLTNTSLRIEKEFTFAINHPNSDINAFFAPLLYIPFSKNDDFLLKV</sequence>
<evidence type="ECO:0000313" key="3">
    <source>
        <dbReference type="Proteomes" id="UP000266673"/>
    </source>
</evidence>
<reference evidence="2 3" key="1">
    <citation type="submission" date="2018-06" db="EMBL/GenBank/DDBJ databases">
        <title>Comparative genomics reveals the genomic features of Rhizophagus irregularis, R. cerebriforme, R. diaphanum and Gigaspora rosea, and their symbiotic lifestyle signature.</title>
        <authorList>
            <person name="Morin E."/>
            <person name="San Clemente H."/>
            <person name="Chen E.C.H."/>
            <person name="De La Providencia I."/>
            <person name="Hainaut M."/>
            <person name="Kuo A."/>
            <person name="Kohler A."/>
            <person name="Murat C."/>
            <person name="Tang N."/>
            <person name="Roy S."/>
            <person name="Loubradou J."/>
            <person name="Henrissat B."/>
            <person name="Grigoriev I.V."/>
            <person name="Corradi N."/>
            <person name="Roux C."/>
            <person name="Martin F.M."/>
        </authorList>
    </citation>
    <scope>NUCLEOTIDE SEQUENCE [LARGE SCALE GENOMIC DNA]</scope>
    <source>
        <strain evidence="2 3">DAOM 194757</strain>
    </source>
</reference>
<gene>
    <name evidence="2" type="ORF">C2G38_2098557</name>
</gene>
<dbReference type="AlphaFoldDB" id="A0A397V1X3"/>
<proteinExistence type="predicted"/>
<evidence type="ECO:0000256" key="1">
    <source>
        <dbReference type="SAM" id="SignalP"/>
    </source>
</evidence>
<evidence type="ECO:0000313" key="2">
    <source>
        <dbReference type="EMBL" id="RIB13326.1"/>
    </source>
</evidence>
<comment type="caution">
    <text evidence="2">The sequence shown here is derived from an EMBL/GenBank/DDBJ whole genome shotgun (WGS) entry which is preliminary data.</text>
</comment>